<keyword evidence="10" id="KW-1185">Reference proteome</keyword>
<evidence type="ECO:0000256" key="3">
    <source>
        <dbReference type="ARBA" id="ARBA00022729"/>
    </source>
</evidence>
<evidence type="ECO:0000259" key="8">
    <source>
        <dbReference type="PROSITE" id="PS50835"/>
    </source>
</evidence>
<dbReference type="Ensembl" id="ENSVKKT00000018736.1">
    <property type="protein sequence ID" value="ENSVKKP00000018274.1"/>
    <property type="gene ID" value="ENSVKKG00000012454.1"/>
</dbReference>
<evidence type="ECO:0000256" key="7">
    <source>
        <dbReference type="ARBA" id="ARBA00023180"/>
    </source>
</evidence>
<dbReference type="SMART" id="SM00408">
    <property type="entry name" value="IGc2"/>
    <property type="match status" value="1"/>
</dbReference>
<keyword evidence="6" id="KW-1015">Disulfide bond</keyword>
<evidence type="ECO:0000256" key="5">
    <source>
        <dbReference type="ARBA" id="ARBA00023136"/>
    </source>
</evidence>
<evidence type="ECO:0000256" key="2">
    <source>
        <dbReference type="ARBA" id="ARBA00022475"/>
    </source>
</evidence>
<dbReference type="SUPFAM" id="SSF48726">
    <property type="entry name" value="Immunoglobulin"/>
    <property type="match status" value="1"/>
</dbReference>
<protein>
    <recommendedName>
        <fullName evidence="8">Ig-like domain-containing protein</fullName>
    </recommendedName>
</protein>
<comment type="subcellular location">
    <subcellularLocation>
        <location evidence="1">Cell membrane</location>
    </subcellularLocation>
</comment>
<dbReference type="InterPro" id="IPR007110">
    <property type="entry name" value="Ig-like_dom"/>
</dbReference>
<dbReference type="InterPro" id="IPR052051">
    <property type="entry name" value="TCR_complex_component"/>
</dbReference>
<dbReference type="AlphaFoldDB" id="A0A8D2L7Y3"/>
<evidence type="ECO:0000256" key="1">
    <source>
        <dbReference type="ARBA" id="ARBA00004236"/>
    </source>
</evidence>
<reference evidence="9" key="2">
    <citation type="submission" date="2025-09" db="UniProtKB">
        <authorList>
            <consortium name="Ensembl"/>
        </authorList>
    </citation>
    <scope>IDENTIFICATION</scope>
</reference>
<dbReference type="Gene3D" id="2.60.40.10">
    <property type="entry name" value="Immunoglobulins"/>
    <property type="match status" value="1"/>
</dbReference>
<dbReference type="InterPro" id="IPR003598">
    <property type="entry name" value="Ig_sub2"/>
</dbReference>
<proteinExistence type="predicted"/>
<sequence>PLVNTWLLQKPQLKIAHELKIVQVPFMGASDGGELTLTCQHASASTNEEVHWYQQLPNKPPHYIVSAYSGKHSSNIMVGVSMTVAGNRKSSTLHFSRVTLKDSAVYFCALSDTVLCLGASAAQEPFPECEGEQPQQCKAAKPFPRTGTSLLVGETAEAQMLIVFRCPKQQTHVQSSFWQKALDSQVHFQ</sequence>
<dbReference type="SMART" id="SM00406">
    <property type="entry name" value="IGv"/>
    <property type="match status" value="1"/>
</dbReference>
<organism evidence="9 10">
    <name type="scientific">Varanus komodoensis</name>
    <name type="common">Komodo dragon</name>
    <dbReference type="NCBI Taxonomy" id="61221"/>
    <lineage>
        <taxon>Eukaryota</taxon>
        <taxon>Metazoa</taxon>
        <taxon>Chordata</taxon>
        <taxon>Craniata</taxon>
        <taxon>Vertebrata</taxon>
        <taxon>Euteleostomi</taxon>
        <taxon>Lepidosauria</taxon>
        <taxon>Squamata</taxon>
        <taxon>Bifurcata</taxon>
        <taxon>Unidentata</taxon>
        <taxon>Episquamata</taxon>
        <taxon>Toxicofera</taxon>
        <taxon>Anguimorpha</taxon>
        <taxon>Paleoanguimorpha</taxon>
        <taxon>Varanoidea</taxon>
        <taxon>Varanidae</taxon>
        <taxon>Varanus</taxon>
    </lineage>
</organism>
<accession>A0A8D2L7Y3</accession>
<name>A0A8D2L7Y3_VARKO</name>
<evidence type="ECO:0000256" key="6">
    <source>
        <dbReference type="ARBA" id="ARBA00023157"/>
    </source>
</evidence>
<feature type="domain" description="Ig-like" evidence="8">
    <location>
        <begin position="11"/>
        <end position="112"/>
    </location>
</feature>
<dbReference type="InterPro" id="IPR013106">
    <property type="entry name" value="Ig_V-set"/>
</dbReference>
<evidence type="ECO:0000313" key="10">
    <source>
        <dbReference type="Proteomes" id="UP000694545"/>
    </source>
</evidence>
<dbReference type="InterPro" id="IPR013783">
    <property type="entry name" value="Ig-like_fold"/>
</dbReference>
<dbReference type="Proteomes" id="UP000694545">
    <property type="component" value="Unplaced"/>
</dbReference>
<dbReference type="GO" id="GO:0009617">
    <property type="term" value="P:response to bacterium"/>
    <property type="evidence" value="ECO:0007669"/>
    <property type="project" value="TreeGrafter"/>
</dbReference>
<dbReference type="PROSITE" id="PS50835">
    <property type="entry name" value="IG_LIKE"/>
    <property type="match status" value="1"/>
</dbReference>
<evidence type="ECO:0000313" key="9">
    <source>
        <dbReference type="Ensembl" id="ENSVKKP00000018274.1"/>
    </source>
</evidence>
<keyword evidence="7" id="KW-0325">Glycoprotein</keyword>
<reference evidence="9" key="1">
    <citation type="submission" date="2025-08" db="UniProtKB">
        <authorList>
            <consortium name="Ensembl"/>
        </authorList>
    </citation>
    <scope>IDENTIFICATION</scope>
</reference>
<keyword evidence="3" id="KW-0732">Signal</keyword>
<keyword evidence="2" id="KW-1003">Cell membrane</keyword>
<dbReference type="InterPro" id="IPR036179">
    <property type="entry name" value="Ig-like_dom_sf"/>
</dbReference>
<dbReference type="GO" id="GO:0002376">
    <property type="term" value="P:immune system process"/>
    <property type="evidence" value="ECO:0007669"/>
    <property type="project" value="UniProtKB-KW"/>
</dbReference>
<dbReference type="PANTHER" id="PTHR19433">
    <property type="entry name" value="T-CELL RECEPTOR ALPHA CHAIN V REGION-RELATED"/>
    <property type="match status" value="1"/>
</dbReference>
<keyword evidence="4" id="KW-0391">Immunity</keyword>
<dbReference type="PANTHER" id="PTHR19433:SF111">
    <property type="entry name" value="T CELL RECEPTOR ALPHA VARIABLE 4"/>
    <property type="match status" value="1"/>
</dbReference>
<dbReference type="Pfam" id="PF07686">
    <property type="entry name" value="V-set"/>
    <property type="match status" value="1"/>
</dbReference>
<keyword evidence="5" id="KW-0472">Membrane</keyword>
<evidence type="ECO:0000256" key="4">
    <source>
        <dbReference type="ARBA" id="ARBA00022859"/>
    </source>
</evidence>
<dbReference type="GO" id="GO:0005886">
    <property type="term" value="C:plasma membrane"/>
    <property type="evidence" value="ECO:0007669"/>
    <property type="project" value="UniProtKB-SubCell"/>
</dbReference>